<feature type="transmembrane region" description="Helical" evidence="5">
    <location>
        <begin position="48"/>
        <end position="71"/>
    </location>
</feature>
<keyword evidence="4 5" id="KW-0472">Membrane</keyword>
<dbReference type="RefSeq" id="WP_279245180.1">
    <property type="nucleotide sequence ID" value="NZ_SHNN01000002.1"/>
</dbReference>
<reference evidence="7" key="1">
    <citation type="submission" date="2019-02" db="EMBL/GenBank/DDBJ databases">
        <authorList>
            <person name="Li S.-H."/>
        </authorList>
    </citation>
    <scope>NUCLEOTIDE SEQUENCE</scope>
    <source>
        <strain evidence="7">IMCC14734</strain>
    </source>
</reference>
<evidence type="ECO:0000259" key="6">
    <source>
        <dbReference type="Pfam" id="PF06305"/>
    </source>
</evidence>
<evidence type="ECO:0000256" key="3">
    <source>
        <dbReference type="ARBA" id="ARBA00022989"/>
    </source>
</evidence>
<comment type="caution">
    <text evidence="7">The sequence shown here is derived from an EMBL/GenBank/DDBJ whole genome shotgun (WGS) entry which is preliminary data.</text>
</comment>
<evidence type="ECO:0000256" key="2">
    <source>
        <dbReference type="ARBA" id="ARBA00022692"/>
    </source>
</evidence>
<evidence type="ECO:0000313" key="8">
    <source>
        <dbReference type="Proteomes" id="UP001143362"/>
    </source>
</evidence>
<dbReference type="Proteomes" id="UP001143362">
    <property type="component" value="Unassembled WGS sequence"/>
</dbReference>
<keyword evidence="8" id="KW-1185">Reference proteome</keyword>
<keyword evidence="2 5" id="KW-0812">Transmembrane</keyword>
<evidence type="ECO:0000313" key="7">
    <source>
        <dbReference type="EMBL" id="MCX2981173.1"/>
    </source>
</evidence>
<feature type="domain" description="Lipopolysaccharide assembly protein A" evidence="6">
    <location>
        <begin position="26"/>
        <end position="90"/>
    </location>
</feature>
<keyword evidence="1" id="KW-1003">Cell membrane</keyword>
<dbReference type="EMBL" id="SHNN01000002">
    <property type="protein sequence ID" value="MCX2981173.1"/>
    <property type="molecule type" value="Genomic_DNA"/>
</dbReference>
<protein>
    <submittedName>
        <fullName evidence="7">LapA family protein</fullName>
    </submittedName>
</protein>
<organism evidence="7 8">
    <name type="scientific">Candidatus Litorirhabdus singularis</name>
    <dbReference type="NCBI Taxonomy" id="2518993"/>
    <lineage>
        <taxon>Bacteria</taxon>
        <taxon>Pseudomonadati</taxon>
        <taxon>Pseudomonadota</taxon>
        <taxon>Gammaproteobacteria</taxon>
        <taxon>Cellvibrionales</taxon>
        <taxon>Halieaceae</taxon>
        <taxon>Candidatus Litorirhabdus</taxon>
    </lineage>
</organism>
<gene>
    <name evidence="7" type="ORF">EYC98_09880</name>
</gene>
<keyword evidence="3 5" id="KW-1133">Transmembrane helix</keyword>
<sequence>MRLLVKILMFLLLCLVLMVGVLFAVQNPEPVPLNLLLVELPERSVALWVLLGFACGGIIGMLTSLGMILRLRTSLLRANRRLSVAGKELELGQTDPSIALEKTEV</sequence>
<dbReference type="Pfam" id="PF06305">
    <property type="entry name" value="LapA_dom"/>
    <property type="match status" value="1"/>
</dbReference>
<evidence type="ECO:0000256" key="4">
    <source>
        <dbReference type="ARBA" id="ARBA00023136"/>
    </source>
</evidence>
<evidence type="ECO:0000256" key="5">
    <source>
        <dbReference type="SAM" id="Phobius"/>
    </source>
</evidence>
<proteinExistence type="predicted"/>
<evidence type="ECO:0000256" key="1">
    <source>
        <dbReference type="ARBA" id="ARBA00022475"/>
    </source>
</evidence>
<accession>A0ABT3TFV2</accession>
<dbReference type="InterPro" id="IPR010445">
    <property type="entry name" value="LapA_dom"/>
</dbReference>
<name>A0ABT3TFV2_9GAMM</name>